<reference evidence="11" key="1">
    <citation type="submission" date="2012-09" db="EMBL/GenBank/DDBJ databases">
        <authorList>
            <person name="Weinstock G."/>
            <person name="Sodergren E."/>
            <person name="Clifton S."/>
            <person name="Fulton L."/>
            <person name="Fulton B."/>
            <person name="Courtney L."/>
            <person name="Fronick C."/>
            <person name="Harrison M."/>
            <person name="Strong C."/>
            <person name="Farmer C."/>
            <person name="Delehaunty K."/>
            <person name="Markovic C."/>
            <person name="Hall O."/>
            <person name="Minx P."/>
            <person name="Tomlinson C."/>
            <person name="Mitreva M."/>
            <person name="Nelson J."/>
            <person name="Hou S."/>
            <person name="Wollam A."/>
            <person name="Pepin K.H."/>
            <person name="Johnson M."/>
            <person name="Bhonagiri V."/>
            <person name="Nash W.E."/>
            <person name="Suruliraj S."/>
            <person name="Warren W."/>
            <person name="Chinwalla A."/>
            <person name="Mardis E.R."/>
            <person name="Wilson R.K."/>
        </authorList>
    </citation>
    <scope>NUCLEOTIDE SEQUENCE [LARGE SCALE GENOMIC DNA]</scope>
    <source>
        <strain evidence="11">OS1</strain>
    </source>
</reference>
<dbReference type="AlphaFoldDB" id="A0A0T5X9Q8"/>
<dbReference type="InterPro" id="IPR039420">
    <property type="entry name" value="WalR-like"/>
</dbReference>
<evidence type="ECO:0000256" key="5">
    <source>
        <dbReference type="ARBA" id="ARBA00023163"/>
    </source>
</evidence>
<dbReference type="GO" id="GO:0006355">
    <property type="term" value="P:regulation of DNA-templated transcription"/>
    <property type="evidence" value="ECO:0007669"/>
    <property type="project" value="InterPro"/>
</dbReference>
<dbReference type="CDD" id="cd00383">
    <property type="entry name" value="trans_reg_C"/>
    <property type="match status" value="1"/>
</dbReference>
<dbReference type="Gene3D" id="1.10.10.10">
    <property type="entry name" value="Winged helix-like DNA-binding domain superfamily/Winged helix DNA-binding domain"/>
    <property type="match status" value="1"/>
</dbReference>
<dbReference type="Pfam" id="PF00486">
    <property type="entry name" value="Trans_reg_C"/>
    <property type="match status" value="1"/>
</dbReference>
<keyword evidence="11" id="KW-1185">Reference proteome</keyword>
<accession>A0A0T5X9Q8</accession>
<dbReference type="EMBL" id="ACJX03000001">
    <property type="protein sequence ID" value="KRT35112.1"/>
    <property type="molecule type" value="Genomic_DNA"/>
</dbReference>
<dbReference type="STRING" id="592015.HMPREF1705_04374"/>
<evidence type="ECO:0000259" key="8">
    <source>
        <dbReference type="PROSITE" id="PS50110"/>
    </source>
</evidence>
<evidence type="ECO:0000256" key="2">
    <source>
        <dbReference type="ARBA" id="ARBA00023012"/>
    </source>
</evidence>
<evidence type="ECO:0000256" key="1">
    <source>
        <dbReference type="ARBA" id="ARBA00022553"/>
    </source>
</evidence>
<keyword evidence="4 7" id="KW-0238">DNA-binding</keyword>
<gene>
    <name evidence="10" type="ORF">HMPREF1705_04374</name>
</gene>
<keyword evidence="5" id="KW-0804">Transcription</keyword>
<dbReference type="PROSITE" id="PS51755">
    <property type="entry name" value="OMPR_PHOB"/>
    <property type="match status" value="1"/>
</dbReference>
<comment type="caution">
    <text evidence="10">The sequence shown here is derived from an EMBL/GenBank/DDBJ whole genome shotgun (WGS) entry which is preliminary data.</text>
</comment>
<dbReference type="SMART" id="SM00448">
    <property type="entry name" value="REC"/>
    <property type="match status" value="1"/>
</dbReference>
<dbReference type="PANTHER" id="PTHR48111">
    <property type="entry name" value="REGULATOR OF RPOS"/>
    <property type="match status" value="1"/>
</dbReference>
<dbReference type="SMART" id="SM00862">
    <property type="entry name" value="Trans_reg_C"/>
    <property type="match status" value="1"/>
</dbReference>
<feature type="domain" description="Response regulatory" evidence="8">
    <location>
        <begin position="3"/>
        <end position="117"/>
    </location>
</feature>
<evidence type="ECO:0000256" key="4">
    <source>
        <dbReference type="ARBA" id="ARBA00023125"/>
    </source>
</evidence>
<dbReference type="FunFam" id="3.40.50.2300:FF:000001">
    <property type="entry name" value="DNA-binding response regulator PhoB"/>
    <property type="match status" value="1"/>
</dbReference>
<dbReference type="Pfam" id="PF00072">
    <property type="entry name" value="Response_reg"/>
    <property type="match status" value="1"/>
</dbReference>
<keyword evidence="3" id="KW-0805">Transcription regulation</keyword>
<proteinExistence type="predicted"/>
<dbReference type="OrthoDB" id="3242at2"/>
<dbReference type="InterPro" id="IPR011006">
    <property type="entry name" value="CheY-like_superfamily"/>
</dbReference>
<keyword evidence="1 6" id="KW-0597">Phosphoprotein</keyword>
<sequence>MMRVLIADDDTSLLEQLREILASERYTVDTASNGIEAMDKLYDAVFDLVILDVMMPHIDGLSLLEQIRKGGINIPVLMLTAKGDVEDKVKGLNLGADDYLAKPFSIDELLARVRALLRRSEGRHSAILDAKGLRLDTVSRKVTKDGEPIDLTQKEFLILEFLLYNKNRVVSRFSLAEHVWGDAFDPFTMSNFIDVHIKNLRRKLGDAGNDKIIQTVRSVGYMIEDGEQ</sequence>
<dbReference type="Gene3D" id="6.10.250.690">
    <property type="match status" value="1"/>
</dbReference>
<dbReference type="PANTHER" id="PTHR48111:SF1">
    <property type="entry name" value="TWO-COMPONENT RESPONSE REGULATOR ORR33"/>
    <property type="match status" value="1"/>
</dbReference>
<evidence type="ECO:0000259" key="9">
    <source>
        <dbReference type="PROSITE" id="PS51755"/>
    </source>
</evidence>
<dbReference type="PROSITE" id="PS50110">
    <property type="entry name" value="RESPONSE_REGULATORY"/>
    <property type="match status" value="1"/>
</dbReference>
<dbReference type="eggNOG" id="COG0745">
    <property type="taxonomic scope" value="Bacteria"/>
</dbReference>
<dbReference type="InterPro" id="IPR036388">
    <property type="entry name" value="WH-like_DNA-bd_sf"/>
</dbReference>
<feature type="DNA-binding region" description="OmpR/PhoB-type" evidence="7">
    <location>
        <begin position="125"/>
        <end position="225"/>
    </location>
</feature>
<evidence type="ECO:0000256" key="7">
    <source>
        <dbReference type="PROSITE-ProRule" id="PRU01091"/>
    </source>
</evidence>
<organism evidence="10 11">
    <name type="scientific">Acetomicrobium hydrogeniformans ATCC BAA-1850</name>
    <dbReference type="NCBI Taxonomy" id="592015"/>
    <lineage>
        <taxon>Bacteria</taxon>
        <taxon>Thermotogati</taxon>
        <taxon>Synergistota</taxon>
        <taxon>Synergistia</taxon>
        <taxon>Synergistales</taxon>
        <taxon>Acetomicrobiaceae</taxon>
        <taxon>Acetomicrobium</taxon>
    </lineage>
</organism>
<protein>
    <submittedName>
        <fullName evidence="10">Putative response regulator MprA</fullName>
    </submittedName>
</protein>
<dbReference type="Gene3D" id="3.40.50.2300">
    <property type="match status" value="1"/>
</dbReference>
<dbReference type="GO" id="GO:0000976">
    <property type="term" value="F:transcription cis-regulatory region binding"/>
    <property type="evidence" value="ECO:0007669"/>
    <property type="project" value="TreeGrafter"/>
</dbReference>
<feature type="modified residue" description="4-aspartylphosphate" evidence="6">
    <location>
        <position position="52"/>
    </location>
</feature>
<evidence type="ECO:0000313" key="11">
    <source>
        <dbReference type="Proteomes" id="UP000005273"/>
    </source>
</evidence>
<keyword evidence="2" id="KW-0902">Two-component regulatory system</keyword>
<dbReference type="Proteomes" id="UP000005273">
    <property type="component" value="Unassembled WGS sequence"/>
</dbReference>
<dbReference type="GO" id="GO:0000156">
    <property type="term" value="F:phosphorelay response regulator activity"/>
    <property type="evidence" value="ECO:0007669"/>
    <property type="project" value="TreeGrafter"/>
</dbReference>
<dbReference type="InterPro" id="IPR001789">
    <property type="entry name" value="Sig_transdc_resp-reg_receiver"/>
</dbReference>
<evidence type="ECO:0000256" key="6">
    <source>
        <dbReference type="PROSITE-ProRule" id="PRU00169"/>
    </source>
</evidence>
<dbReference type="GO" id="GO:0005829">
    <property type="term" value="C:cytosol"/>
    <property type="evidence" value="ECO:0007669"/>
    <property type="project" value="TreeGrafter"/>
</dbReference>
<dbReference type="FunFam" id="1.10.10.10:FF:000005">
    <property type="entry name" value="Two-component system response regulator"/>
    <property type="match status" value="1"/>
</dbReference>
<name>A0A0T5X9Q8_9BACT</name>
<evidence type="ECO:0000256" key="3">
    <source>
        <dbReference type="ARBA" id="ARBA00023015"/>
    </source>
</evidence>
<dbReference type="SUPFAM" id="SSF52172">
    <property type="entry name" value="CheY-like"/>
    <property type="match status" value="1"/>
</dbReference>
<feature type="domain" description="OmpR/PhoB-type" evidence="9">
    <location>
        <begin position="125"/>
        <end position="225"/>
    </location>
</feature>
<dbReference type="GO" id="GO:0032993">
    <property type="term" value="C:protein-DNA complex"/>
    <property type="evidence" value="ECO:0007669"/>
    <property type="project" value="TreeGrafter"/>
</dbReference>
<evidence type="ECO:0000313" key="10">
    <source>
        <dbReference type="EMBL" id="KRT35112.1"/>
    </source>
</evidence>
<dbReference type="InterPro" id="IPR001867">
    <property type="entry name" value="OmpR/PhoB-type_DNA-bd"/>
</dbReference>